<sequence>MGCILAKKTQSLENGIKVYELYTTIDRTPTVIDEYSPTVLKYRTPHFRASAKVRFPPIWGSEVWQVGWVQVCTDMNFINTYGEYGYASWEIPVLKYKTSLNSTTCISDSDGRSYPWYGATSEVATIEGPTSGYSNLYLRMNDNFHPTITWDIPVSGSTHAKLTNVTRDQSFTVWLLAFNRTTGKKIVLKTIRWRMQLEIAVDPKKPLKERTRLASRVEQHRPEVLKLDENVPDAAFHGPNANEAQMLAWYPKDDANPVMIVPPKHKMKMGN</sequence>
<organism evidence="1 2">
    <name type="scientific">Saccoglossus kowalevskii</name>
    <name type="common">Acorn worm</name>
    <dbReference type="NCBI Taxonomy" id="10224"/>
    <lineage>
        <taxon>Eukaryota</taxon>
        <taxon>Metazoa</taxon>
        <taxon>Hemichordata</taxon>
        <taxon>Enteropneusta</taxon>
        <taxon>Harrimaniidae</taxon>
        <taxon>Saccoglossus</taxon>
    </lineage>
</organism>
<dbReference type="PANTHER" id="PTHR31655:SF7">
    <property type="entry name" value="PROTEIN FAM78A"/>
    <property type="match status" value="1"/>
</dbReference>
<accession>A0ABM0GIJ7</accession>
<reference evidence="2" key="1">
    <citation type="submission" date="2025-08" db="UniProtKB">
        <authorList>
            <consortium name="RefSeq"/>
        </authorList>
    </citation>
    <scope>IDENTIFICATION</scope>
    <source>
        <tissue evidence="2">Testes</tissue>
    </source>
</reference>
<proteinExistence type="predicted"/>
<dbReference type="RefSeq" id="XP_002730597.1">
    <property type="nucleotide sequence ID" value="XM_002730551.2"/>
</dbReference>
<keyword evidence="1" id="KW-1185">Reference proteome</keyword>
<protein>
    <submittedName>
        <fullName evidence="2">Protein FAM78A-like</fullName>
    </submittedName>
</protein>
<gene>
    <name evidence="2" type="primary">LOC100378350</name>
</gene>
<evidence type="ECO:0000313" key="2">
    <source>
        <dbReference type="RefSeq" id="XP_002730597.1"/>
    </source>
</evidence>
<dbReference type="InterPro" id="IPR029638">
    <property type="entry name" value="FAM78"/>
</dbReference>
<dbReference type="Proteomes" id="UP000694865">
    <property type="component" value="Unplaced"/>
</dbReference>
<dbReference type="PANTHER" id="PTHR31655">
    <property type="entry name" value="PROTEIN FAM78A"/>
    <property type="match status" value="1"/>
</dbReference>
<name>A0ABM0GIJ7_SACKO</name>
<evidence type="ECO:0000313" key="1">
    <source>
        <dbReference type="Proteomes" id="UP000694865"/>
    </source>
</evidence>
<dbReference type="GeneID" id="100378350"/>